<dbReference type="InterPro" id="IPR001870">
    <property type="entry name" value="B30.2/SPRY"/>
</dbReference>
<organism evidence="10 11">
    <name type="scientific">Notothenia coriiceps</name>
    <name type="common">black rockcod</name>
    <dbReference type="NCBI Taxonomy" id="8208"/>
    <lineage>
        <taxon>Eukaryota</taxon>
        <taxon>Metazoa</taxon>
        <taxon>Chordata</taxon>
        <taxon>Craniata</taxon>
        <taxon>Vertebrata</taxon>
        <taxon>Euteleostomi</taxon>
        <taxon>Actinopterygii</taxon>
        <taxon>Neopterygii</taxon>
        <taxon>Teleostei</taxon>
        <taxon>Neoteleostei</taxon>
        <taxon>Acanthomorphata</taxon>
        <taxon>Eupercaria</taxon>
        <taxon>Perciformes</taxon>
        <taxon>Notothenioidei</taxon>
        <taxon>Nototheniidae</taxon>
        <taxon>Notothenia</taxon>
    </lineage>
</organism>
<dbReference type="SMART" id="SM00184">
    <property type="entry name" value="RING"/>
    <property type="match status" value="1"/>
</dbReference>
<dbReference type="InterPro" id="IPR058030">
    <property type="entry name" value="TRIM8/14/16/25/29/45/65_CC"/>
</dbReference>
<dbReference type="InterPro" id="IPR043136">
    <property type="entry name" value="B30.2/SPRY_sf"/>
</dbReference>
<accession>A0A6I9N029</accession>
<dbReference type="SUPFAM" id="SSF57850">
    <property type="entry name" value="RING/U-box"/>
    <property type="match status" value="1"/>
</dbReference>
<dbReference type="SMART" id="SM00449">
    <property type="entry name" value="SPRY"/>
    <property type="match status" value="1"/>
</dbReference>
<dbReference type="PROSITE" id="PS50089">
    <property type="entry name" value="ZF_RING_2"/>
    <property type="match status" value="1"/>
</dbReference>
<reference evidence="11" key="1">
    <citation type="submission" date="2025-08" db="UniProtKB">
        <authorList>
            <consortium name="RefSeq"/>
        </authorList>
    </citation>
    <scope>IDENTIFICATION</scope>
    <source>
        <tissue evidence="11">Muscle</tissue>
    </source>
</reference>
<dbReference type="Pfam" id="PF00622">
    <property type="entry name" value="SPRY"/>
    <property type="match status" value="1"/>
</dbReference>
<dbReference type="PANTHER" id="PTHR25465">
    <property type="entry name" value="B-BOX DOMAIN CONTAINING"/>
    <property type="match status" value="1"/>
</dbReference>
<dbReference type="PROSITE" id="PS00518">
    <property type="entry name" value="ZF_RING_1"/>
    <property type="match status" value="1"/>
</dbReference>
<evidence type="ECO:0000259" key="8">
    <source>
        <dbReference type="PROSITE" id="PS50089"/>
    </source>
</evidence>
<dbReference type="Pfam" id="PF25600">
    <property type="entry name" value="TRIM_CC"/>
    <property type="match status" value="1"/>
</dbReference>
<dbReference type="Gene3D" id="3.30.40.10">
    <property type="entry name" value="Zinc/RING finger domain, C3HC4 (zinc finger)"/>
    <property type="match status" value="1"/>
</dbReference>
<dbReference type="Gene3D" id="2.60.120.920">
    <property type="match status" value="1"/>
</dbReference>
<evidence type="ECO:0000259" key="9">
    <source>
        <dbReference type="PROSITE" id="PS50188"/>
    </source>
</evidence>
<evidence type="ECO:0000313" key="10">
    <source>
        <dbReference type="Proteomes" id="UP000504611"/>
    </source>
</evidence>
<dbReference type="InterPro" id="IPR003879">
    <property type="entry name" value="Butyrophylin_SPRY"/>
</dbReference>
<feature type="coiled-coil region" evidence="7">
    <location>
        <begin position="101"/>
        <end position="135"/>
    </location>
</feature>
<keyword evidence="10" id="KW-1185">Reference proteome</keyword>
<keyword evidence="4" id="KW-0862">Zinc</keyword>
<dbReference type="AlphaFoldDB" id="A0A6I9N029"/>
<dbReference type="PROSITE" id="PS50188">
    <property type="entry name" value="B302_SPRY"/>
    <property type="match status" value="1"/>
</dbReference>
<protein>
    <submittedName>
        <fullName evidence="11">E3 ubiquitin-protein ligase TRIM21-like</fullName>
    </submittedName>
</protein>
<sequence length="346" mass="39159">MASASSSPCEEQLQCSICLDGFTEPVSTPCGHNYCKHCITGYWDRSTLIQCPLCKKRFRKRPQLQVNPEFRDILKHSNHMKVNGDEDIAKPGEVPCDICIQKKHKAAQREAEDVVTELKQEVSELRRRRSECEELLQTEDHLSFLQSCSPLCIYNNLVQSNMPIDLSDFSQQSSKGFQYQPFILGTEGFSSGRFYYEVQVGGTGCWVLGVVKKSIGKFVSHFPNPEQVGWTFLKLNNTKSQSQNEYFPGTCSRSPLSLRQRPQKVGVFVDYEKGEVSFYDVDARTLIYSYSECAFIETPSALKSFFYYIAGISFGNRPKLYPFLGAFSNGENSDTMLLITPVAHAI</sequence>
<dbReference type="InterPro" id="IPR027370">
    <property type="entry name" value="Znf-RING_euk"/>
</dbReference>
<feature type="domain" description="B30.2/SPRY" evidence="9">
    <location>
        <begin position="131"/>
        <end position="342"/>
    </location>
</feature>
<evidence type="ECO:0000256" key="5">
    <source>
        <dbReference type="ARBA" id="ARBA00022859"/>
    </source>
</evidence>
<evidence type="ECO:0000256" key="3">
    <source>
        <dbReference type="ARBA" id="ARBA00022771"/>
    </source>
</evidence>
<dbReference type="KEGG" id="ncc:104943824"/>
<dbReference type="PANTHER" id="PTHR25465:SF32">
    <property type="entry name" value="BLOODTHIRSTY-RELATED GENE FAMILY, MEMBER 16 ISOFORM X1-RELATED"/>
    <property type="match status" value="1"/>
</dbReference>
<evidence type="ECO:0000313" key="11">
    <source>
        <dbReference type="RefSeq" id="XP_010767591.1"/>
    </source>
</evidence>
<dbReference type="SUPFAM" id="SSF49899">
    <property type="entry name" value="Concanavalin A-like lectins/glucanases"/>
    <property type="match status" value="1"/>
</dbReference>
<name>A0A6I9N029_9TELE</name>
<evidence type="ECO:0000256" key="2">
    <source>
        <dbReference type="ARBA" id="ARBA00022723"/>
    </source>
</evidence>
<dbReference type="RefSeq" id="XP_010767591.1">
    <property type="nucleotide sequence ID" value="XM_010769289.1"/>
</dbReference>
<evidence type="ECO:0000256" key="4">
    <source>
        <dbReference type="ARBA" id="ARBA00022833"/>
    </source>
</evidence>
<dbReference type="InterPro" id="IPR003877">
    <property type="entry name" value="SPRY_dom"/>
</dbReference>
<dbReference type="GO" id="GO:0008270">
    <property type="term" value="F:zinc ion binding"/>
    <property type="evidence" value="ECO:0007669"/>
    <property type="project" value="UniProtKB-KW"/>
</dbReference>
<dbReference type="Proteomes" id="UP000504611">
    <property type="component" value="Unplaced"/>
</dbReference>
<dbReference type="PRINTS" id="PR01407">
    <property type="entry name" value="BUTYPHLNCDUF"/>
</dbReference>
<evidence type="ECO:0000256" key="7">
    <source>
        <dbReference type="SAM" id="Coils"/>
    </source>
</evidence>
<dbReference type="InterPro" id="IPR013320">
    <property type="entry name" value="ConA-like_dom_sf"/>
</dbReference>
<dbReference type="InterPro" id="IPR001841">
    <property type="entry name" value="Znf_RING"/>
</dbReference>
<dbReference type="InterPro" id="IPR013083">
    <property type="entry name" value="Znf_RING/FYVE/PHD"/>
</dbReference>
<dbReference type="Pfam" id="PF13445">
    <property type="entry name" value="zf-RING_UBOX"/>
    <property type="match status" value="1"/>
</dbReference>
<keyword evidence="3 6" id="KW-0863">Zinc-finger</keyword>
<proteinExistence type="predicted"/>
<keyword evidence="5" id="KW-0391">Immunity</keyword>
<dbReference type="GeneID" id="104943824"/>
<dbReference type="InterPro" id="IPR051051">
    <property type="entry name" value="E3_ubiq-ligase_TRIM/RNF"/>
</dbReference>
<dbReference type="OrthoDB" id="6105938at2759"/>
<dbReference type="GO" id="GO:0045087">
    <property type="term" value="P:innate immune response"/>
    <property type="evidence" value="ECO:0007669"/>
    <property type="project" value="UniProtKB-KW"/>
</dbReference>
<keyword evidence="7" id="KW-0175">Coiled coil</keyword>
<evidence type="ECO:0000256" key="1">
    <source>
        <dbReference type="ARBA" id="ARBA00022588"/>
    </source>
</evidence>
<keyword evidence="1" id="KW-0399">Innate immunity</keyword>
<gene>
    <name evidence="11" type="primary">LOC104943824</name>
</gene>
<dbReference type="InterPro" id="IPR017907">
    <property type="entry name" value="Znf_RING_CS"/>
</dbReference>
<feature type="domain" description="RING-type" evidence="8">
    <location>
        <begin position="15"/>
        <end position="55"/>
    </location>
</feature>
<evidence type="ECO:0000256" key="6">
    <source>
        <dbReference type="PROSITE-ProRule" id="PRU00175"/>
    </source>
</evidence>
<keyword evidence="2" id="KW-0479">Metal-binding</keyword>